<organism evidence="2 3">
    <name type="scientific">Polyplosphaeria fusca</name>
    <dbReference type="NCBI Taxonomy" id="682080"/>
    <lineage>
        <taxon>Eukaryota</taxon>
        <taxon>Fungi</taxon>
        <taxon>Dikarya</taxon>
        <taxon>Ascomycota</taxon>
        <taxon>Pezizomycotina</taxon>
        <taxon>Dothideomycetes</taxon>
        <taxon>Pleosporomycetidae</taxon>
        <taxon>Pleosporales</taxon>
        <taxon>Tetraplosphaeriaceae</taxon>
        <taxon>Polyplosphaeria</taxon>
    </lineage>
</organism>
<comment type="caution">
    <text evidence="2">The sequence shown here is derived from an EMBL/GenBank/DDBJ whole genome shotgun (WGS) entry which is preliminary data.</text>
</comment>
<evidence type="ECO:0000256" key="1">
    <source>
        <dbReference type="SAM" id="MobiDB-lite"/>
    </source>
</evidence>
<protein>
    <submittedName>
        <fullName evidence="2">Uncharacterized protein</fullName>
    </submittedName>
</protein>
<feature type="compositionally biased region" description="Gly residues" evidence="1">
    <location>
        <begin position="118"/>
        <end position="128"/>
    </location>
</feature>
<accession>A0A9P4R837</accession>
<name>A0A9P4R837_9PLEO</name>
<feature type="region of interest" description="Disordered" evidence="1">
    <location>
        <begin position="90"/>
        <end position="139"/>
    </location>
</feature>
<reference evidence="2" key="1">
    <citation type="journal article" date="2020" name="Stud. Mycol.">
        <title>101 Dothideomycetes genomes: a test case for predicting lifestyles and emergence of pathogens.</title>
        <authorList>
            <person name="Haridas S."/>
            <person name="Albert R."/>
            <person name="Binder M."/>
            <person name="Bloem J."/>
            <person name="Labutti K."/>
            <person name="Salamov A."/>
            <person name="Andreopoulos B."/>
            <person name="Baker S."/>
            <person name="Barry K."/>
            <person name="Bills G."/>
            <person name="Bluhm B."/>
            <person name="Cannon C."/>
            <person name="Castanera R."/>
            <person name="Culley D."/>
            <person name="Daum C."/>
            <person name="Ezra D."/>
            <person name="Gonzalez J."/>
            <person name="Henrissat B."/>
            <person name="Kuo A."/>
            <person name="Liang C."/>
            <person name="Lipzen A."/>
            <person name="Lutzoni F."/>
            <person name="Magnuson J."/>
            <person name="Mondo S."/>
            <person name="Nolan M."/>
            <person name="Ohm R."/>
            <person name="Pangilinan J."/>
            <person name="Park H.-J."/>
            <person name="Ramirez L."/>
            <person name="Alfaro M."/>
            <person name="Sun H."/>
            <person name="Tritt A."/>
            <person name="Yoshinaga Y."/>
            <person name="Zwiers L.-H."/>
            <person name="Turgeon B."/>
            <person name="Goodwin S."/>
            <person name="Spatafora J."/>
            <person name="Crous P."/>
            <person name="Grigoriev I."/>
        </authorList>
    </citation>
    <scope>NUCLEOTIDE SEQUENCE</scope>
    <source>
        <strain evidence="2">CBS 125425</strain>
    </source>
</reference>
<gene>
    <name evidence="2" type="ORF">EJ04DRAFT_59707</name>
</gene>
<dbReference type="AlphaFoldDB" id="A0A9P4R837"/>
<evidence type="ECO:0000313" key="3">
    <source>
        <dbReference type="Proteomes" id="UP000799444"/>
    </source>
</evidence>
<dbReference type="Proteomes" id="UP000799444">
    <property type="component" value="Unassembled WGS sequence"/>
</dbReference>
<evidence type="ECO:0000313" key="2">
    <source>
        <dbReference type="EMBL" id="KAF2738201.1"/>
    </source>
</evidence>
<feature type="region of interest" description="Disordered" evidence="1">
    <location>
        <begin position="21"/>
        <end position="70"/>
    </location>
</feature>
<feature type="compositionally biased region" description="Basic and acidic residues" evidence="1">
    <location>
        <begin position="130"/>
        <end position="139"/>
    </location>
</feature>
<feature type="compositionally biased region" description="Basic and acidic residues" evidence="1">
    <location>
        <begin position="29"/>
        <end position="40"/>
    </location>
</feature>
<keyword evidence="3" id="KW-1185">Reference proteome</keyword>
<sequence length="139" mass="14751">MEGEAAAGRIGIWRGRCGERWGGGSRSRGARDGFLDEHGRAGGGPARPSFAARTGRRHPHPGDLPVSATRDRRCVSKVRWGELRRARLQQRGEGCPGGGGRRSRLSCASSKQASMQVGGMGGIGGMGEGEAARRDRRES</sequence>
<proteinExistence type="predicted"/>
<dbReference type="EMBL" id="ML996110">
    <property type="protein sequence ID" value="KAF2738201.1"/>
    <property type="molecule type" value="Genomic_DNA"/>
</dbReference>